<comment type="caution">
    <text evidence="2">The sequence shown here is derived from an EMBL/GenBank/DDBJ whole genome shotgun (WGS) entry which is preliminary data.</text>
</comment>
<dbReference type="SUPFAM" id="SSF89796">
    <property type="entry name" value="CoA-transferase family III (CaiB/BaiF)"/>
    <property type="match status" value="1"/>
</dbReference>
<dbReference type="Proteomes" id="UP000307999">
    <property type="component" value="Unassembled WGS sequence"/>
</dbReference>
<dbReference type="EMBL" id="SWDB01000040">
    <property type="protein sequence ID" value="TKB43275.1"/>
    <property type="molecule type" value="Genomic_DNA"/>
</dbReference>
<sequence length="396" mass="43320">MAGPLTGVKVLDLSRILAGPWATQVLADYGADVWKIERPGAGDDTRHWGPPYLNGDSGKEAGMSAYYLSANRGKKSICVDITSDEGQSMLREMAKEADIVVENYKVGGLEKYGLDYASLQTVNPRLIYCSITGFGQSGPYANRAGYDAMIQGMGGLMSLTGERDDLPGGGPQKVGVAVADLMTGMYAVSGILAALHHRDKTGEGQHIDLALLDTQVSWLANQASNYLVSGEVPSRLGTAHPNIVPYQAMKVQNGHMLLAVGNDKQFRACCDILGCPELPSDPRFMTNADRVEHRDILINFLENRLLNQPLEFWLEHLSAAHVPCGPINTLDKVFDNPQLKHRHIQFELEHPIYGTIPQVGNPVKFSKSKIEYNLAPPGVGEHSDEFNARYKDKSMK</sequence>
<dbReference type="PANTHER" id="PTHR48207:SF3">
    <property type="entry name" value="SUCCINATE--HYDROXYMETHYLGLUTARATE COA-TRANSFERASE"/>
    <property type="match status" value="1"/>
</dbReference>
<accession>A0A4U1B2T6</accession>
<keyword evidence="1 2" id="KW-0808">Transferase</keyword>
<dbReference type="InterPro" id="IPR023606">
    <property type="entry name" value="CoA-Trfase_III_dom_1_sf"/>
</dbReference>
<organism evidence="2 3">
    <name type="scientific">Thalassotalea mangrovi</name>
    <dbReference type="NCBI Taxonomy" id="2572245"/>
    <lineage>
        <taxon>Bacteria</taxon>
        <taxon>Pseudomonadati</taxon>
        <taxon>Pseudomonadota</taxon>
        <taxon>Gammaproteobacteria</taxon>
        <taxon>Alteromonadales</taxon>
        <taxon>Colwelliaceae</taxon>
        <taxon>Thalassotalea</taxon>
    </lineage>
</organism>
<dbReference type="RefSeq" id="WP_136737186.1">
    <property type="nucleotide sequence ID" value="NZ_SWDB01000040.1"/>
</dbReference>
<dbReference type="InterPro" id="IPR044855">
    <property type="entry name" value="CoA-Trfase_III_dom3_sf"/>
</dbReference>
<keyword evidence="3" id="KW-1185">Reference proteome</keyword>
<dbReference type="OrthoDB" id="9058532at2"/>
<proteinExistence type="predicted"/>
<dbReference type="Gene3D" id="3.30.1540.10">
    <property type="entry name" value="formyl-coa transferase, domain 3"/>
    <property type="match status" value="1"/>
</dbReference>
<gene>
    <name evidence="2" type="ORF">E8M12_15545</name>
</gene>
<evidence type="ECO:0000313" key="3">
    <source>
        <dbReference type="Proteomes" id="UP000307999"/>
    </source>
</evidence>
<dbReference type="InterPro" id="IPR050483">
    <property type="entry name" value="CoA-transferase_III_domain"/>
</dbReference>
<dbReference type="Pfam" id="PF02515">
    <property type="entry name" value="CoA_transf_3"/>
    <property type="match status" value="1"/>
</dbReference>
<dbReference type="Gene3D" id="3.40.50.10540">
    <property type="entry name" value="Crotonobetainyl-coa:carnitine coa-transferase, domain 1"/>
    <property type="match status" value="1"/>
</dbReference>
<evidence type="ECO:0000313" key="2">
    <source>
        <dbReference type="EMBL" id="TKB43275.1"/>
    </source>
</evidence>
<name>A0A4U1B2T6_9GAMM</name>
<evidence type="ECO:0000256" key="1">
    <source>
        <dbReference type="ARBA" id="ARBA00022679"/>
    </source>
</evidence>
<reference evidence="2 3" key="1">
    <citation type="submission" date="2019-04" db="EMBL/GenBank/DDBJ databases">
        <title>Thalassotalea guangxiensis sp. nov., isolated from sediment of the coastal wetland.</title>
        <authorList>
            <person name="Zheng S."/>
            <person name="Zhang D."/>
        </authorList>
    </citation>
    <scope>NUCLEOTIDE SEQUENCE [LARGE SCALE GENOMIC DNA]</scope>
    <source>
        <strain evidence="2 3">ZS-4</strain>
    </source>
</reference>
<protein>
    <submittedName>
        <fullName evidence="2">CoA transferase</fullName>
    </submittedName>
</protein>
<dbReference type="PANTHER" id="PTHR48207">
    <property type="entry name" value="SUCCINATE--HYDROXYMETHYLGLUTARATE COA-TRANSFERASE"/>
    <property type="match status" value="1"/>
</dbReference>
<dbReference type="AlphaFoldDB" id="A0A4U1B2T6"/>
<dbReference type="GO" id="GO:0008410">
    <property type="term" value="F:CoA-transferase activity"/>
    <property type="evidence" value="ECO:0007669"/>
    <property type="project" value="TreeGrafter"/>
</dbReference>
<dbReference type="InterPro" id="IPR003673">
    <property type="entry name" value="CoA-Trfase_fam_III"/>
</dbReference>